<dbReference type="Pfam" id="PF17517">
    <property type="entry name" value="IgGFc_binding"/>
    <property type="match status" value="1"/>
</dbReference>
<dbReference type="InterPro" id="IPR001304">
    <property type="entry name" value="C-type_lectin-like"/>
</dbReference>
<dbReference type="EMBL" id="JAUPFM010000008">
    <property type="protein sequence ID" value="KAK2845186.1"/>
    <property type="molecule type" value="Genomic_DNA"/>
</dbReference>
<proteinExistence type="predicted"/>
<feature type="chain" id="PRO_5041655768" description="C-type lectin domain-containing protein" evidence="1">
    <location>
        <begin position="21"/>
        <end position="526"/>
    </location>
</feature>
<evidence type="ECO:0000313" key="4">
    <source>
        <dbReference type="Proteomes" id="UP001187415"/>
    </source>
</evidence>
<dbReference type="PANTHER" id="PTHR46534:SF1">
    <property type="entry name" value="IGGFC-BINDING PROTEIN N-TERMINAL DOMAIN-CONTAINING PROTEIN"/>
    <property type="match status" value="1"/>
</dbReference>
<evidence type="ECO:0000256" key="1">
    <source>
        <dbReference type="SAM" id="SignalP"/>
    </source>
</evidence>
<evidence type="ECO:0000259" key="2">
    <source>
        <dbReference type="PROSITE" id="PS50041"/>
    </source>
</evidence>
<dbReference type="Pfam" id="PF00059">
    <property type="entry name" value="Lectin_C"/>
    <property type="match status" value="1"/>
</dbReference>
<dbReference type="PANTHER" id="PTHR46534">
    <property type="entry name" value="IGGFC_BINDING DOMAIN-CONTAINING PROTEIN"/>
    <property type="match status" value="1"/>
</dbReference>
<reference evidence="3" key="1">
    <citation type="submission" date="2023-07" db="EMBL/GenBank/DDBJ databases">
        <title>Chromosome-level Genome Assembly of Striped Snakehead (Channa striata).</title>
        <authorList>
            <person name="Liu H."/>
        </authorList>
    </citation>
    <scope>NUCLEOTIDE SEQUENCE</scope>
    <source>
        <strain evidence="3">Gz</strain>
        <tissue evidence="3">Muscle</tissue>
    </source>
</reference>
<keyword evidence="1" id="KW-0732">Signal</keyword>
<accession>A0AA88SPN0</accession>
<dbReference type="SUPFAM" id="SSF56436">
    <property type="entry name" value="C-type lectin-like"/>
    <property type="match status" value="1"/>
</dbReference>
<dbReference type="InterPro" id="IPR016186">
    <property type="entry name" value="C-type_lectin-like/link_sf"/>
</dbReference>
<name>A0AA88SPN0_CHASR</name>
<evidence type="ECO:0000313" key="3">
    <source>
        <dbReference type="EMBL" id="KAK2845186.1"/>
    </source>
</evidence>
<dbReference type="Proteomes" id="UP001187415">
    <property type="component" value="Unassembled WGS sequence"/>
</dbReference>
<keyword evidence="4" id="KW-1185">Reference proteome</keyword>
<gene>
    <name evidence="3" type="ORF">Q5P01_011845</name>
</gene>
<dbReference type="PROSITE" id="PS50041">
    <property type="entry name" value="C_TYPE_LECTIN_2"/>
    <property type="match status" value="1"/>
</dbReference>
<dbReference type="SMART" id="SM00034">
    <property type="entry name" value="CLECT"/>
    <property type="match status" value="1"/>
</dbReference>
<dbReference type="Gene3D" id="3.10.100.10">
    <property type="entry name" value="Mannose-Binding Protein A, subunit A"/>
    <property type="match status" value="1"/>
</dbReference>
<dbReference type="InterPro" id="IPR035234">
    <property type="entry name" value="IgGFc-bd_N"/>
</dbReference>
<dbReference type="CDD" id="cd00037">
    <property type="entry name" value="CLECT"/>
    <property type="match status" value="1"/>
</dbReference>
<feature type="domain" description="C-type lectin" evidence="2">
    <location>
        <begin position="408"/>
        <end position="515"/>
    </location>
</feature>
<comment type="caution">
    <text evidence="3">The sequence shown here is derived from an EMBL/GenBank/DDBJ whole genome shotgun (WGS) entry which is preliminary data.</text>
</comment>
<sequence length="526" mass="57853">MRPVLLLLLAAAALPDVTTGLNFIVAFPENIAYYYPTPPKNKVRITALYDNTKVGIRQYTYDYLEVQMVAGQSQEFILDAQLELAKANISSSTLQLTSNNNIAVQAISYRNNSVQTALVIPINNLATKYLIPAIPNIHGTTDIDVTVSVTERAPFKVIIVNSDKLNTVTLDGNAPLQIQLQPNETAQFWIQRQDGVRSVTAQLPVTVLFGHTCAIREGCTCGMLFTALPPTQDGNLNYFIPPSLASIDGSTFLLPSDQQSIIPFNPTTPMVRSSSAVILYRPGLLLPLIAETDFAACFVVNSIPDMQTHAVILVHSQYSAGVQVGSSPLQNPQWQPLTGTDYVWTLFDIARDKNIIWHKSSTMAVYFGGTKGDALFGNPAPIISKTPDYRGCVLNPEVLQIGEAAIGWRESIQYCQSKKLDLISISNTDFQAQIYQKIAQMQSDSPQEMWIGMRRSSKTGEWYWLNNDTVTNTDWGQGEPGTLSDGQCAGMYLIGGADFAWRDEDCCKAAFPLCYSKPVLLQNSAL</sequence>
<feature type="signal peptide" evidence="1">
    <location>
        <begin position="1"/>
        <end position="20"/>
    </location>
</feature>
<protein>
    <recommendedName>
        <fullName evidence="2">C-type lectin domain-containing protein</fullName>
    </recommendedName>
</protein>
<organism evidence="3 4">
    <name type="scientific">Channa striata</name>
    <name type="common">Snakehead murrel</name>
    <name type="synonym">Ophicephalus striatus</name>
    <dbReference type="NCBI Taxonomy" id="64152"/>
    <lineage>
        <taxon>Eukaryota</taxon>
        <taxon>Metazoa</taxon>
        <taxon>Chordata</taxon>
        <taxon>Craniata</taxon>
        <taxon>Vertebrata</taxon>
        <taxon>Euteleostomi</taxon>
        <taxon>Actinopterygii</taxon>
        <taxon>Neopterygii</taxon>
        <taxon>Teleostei</taxon>
        <taxon>Neoteleostei</taxon>
        <taxon>Acanthomorphata</taxon>
        <taxon>Anabantaria</taxon>
        <taxon>Anabantiformes</taxon>
        <taxon>Channoidei</taxon>
        <taxon>Channidae</taxon>
        <taxon>Channa</taxon>
    </lineage>
</organism>
<dbReference type="AlphaFoldDB" id="A0AA88SPN0"/>
<dbReference type="InterPro" id="IPR016187">
    <property type="entry name" value="CTDL_fold"/>
</dbReference>